<dbReference type="Pfam" id="PF03976">
    <property type="entry name" value="PPK2"/>
    <property type="match status" value="1"/>
</dbReference>
<dbReference type="NCBIfam" id="TIGR03709">
    <property type="entry name" value="PPK2_rel_1"/>
    <property type="match status" value="1"/>
</dbReference>
<gene>
    <name evidence="4" type="ORF">ADM99_05595</name>
</gene>
<dbReference type="STRING" id="229920.ADM99_05595"/>
<dbReference type="OrthoDB" id="9775224at2"/>
<keyword evidence="5" id="KW-1185">Reference proteome</keyword>
<sequence>MDRYRIEPGKKFKLSDYSPDDLGDFEGKKQKGNEKLAEYRAEIDRLQELLYCEHKHRLLVVFQAMDGGGKDGTVRAVFDGVNPQGVRVTSFKVPTEIELDHDYLWRIHAQTPGKGEIVVFNRSHYEDVLVVRVHNLVPKEVWKKRYKQINDFEQQLAEEGTTILKFFLNISLDEQKERMLERLEMPEKRWKFNPGDLDERKLWPEYMSAFEDAIEKTSTKWAPWYVIPANRNWYRNLVVASVIADTMRSWKMQYPDPQIDVELYKKQLMES</sequence>
<protein>
    <submittedName>
        <fullName evidence="4">Polyphosphate kinase</fullName>
    </submittedName>
</protein>
<dbReference type="GO" id="GO:0006797">
    <property type="term" value="P:polyphosphate metabolic process"/>
    <property type="evidence" value="ECO:0007669"/>
    <property type="project" value="InterPro"/>
</dbReference>
<proteinExistence type="predicted"/>
<evidence type="ECO:0000313" key="5">
    <source>
        <dbReference type="Proteomes" id="UP000050430"/>
    </source>
</evidence>
<dbReference type="AlphaFoldDB" id="A0A0P6WV86"/>
<dbReference type="GO" id="GO:0008976">
    <property type="term" value="F:polyphosphate kinase activity"/>
    <property type="evidence" value="ECO:0007669"/>
    <property type="project" value="InterPro"/>
</dbReference>
<keyword evidence="2 4" id="KW-0418">Kinase</keyword>
<dbReference type="InterPro" id="IPR016898">
    <property type="entry name" value="Polyphosphate_phosphotransfera"/>
</dbReference>
<name>A0A0P6WV86_9CHLR</name>
<dbReference type="SUPFAM" id="SSF52540">
    <property type="entry name" value="P-loop containing nucleoside triphosphate hydrolases"/>
    <property type="match status" value="1"/>
</dbReference>
<dbReference type="InterPro" id="IPR022488">
    <property type="entry name" value="PPK2-related"/>
</dbReference>
<dbReference type="InterPro" id="IPR027417">
    <property type="entry name" value="P-loop_NTPase"/>
</dbReference>
<dbReference type="PANTHER" id="PTHR34383:SF3">
    <property type="entry name" value="POLYPHOSPHATE:AMP PHOSPHOTRANSFERASE"/>
    <property type="match status" value="1"/>
</dbReference>
<comment type="caution">
    <text evidence="4">The sequence shown here is derived from an EMBL/GenBank/DDBJ whole genome shotgun (WGS) entry which is preliminary data.</text>
</comment>
<dbReference type="InterPro" id="IPR022300">
    <property type="entry name" value="PPK2-rel_1"/>
</dbReference>
<dbReference type="Proteomes" id="UP000050430">
    <property type="component" value="Unassembled WGS sequence"/>
</dbReference>
<feature type="domain" description="Polyphosphate kinase-2-related" evidence="3">
    <location>
        <begin position="28"/>
        <end position="250"/>
    </location>
</feature>
<dbReference type="Gene3D" id="3.40.50.300">
    <property type="entry name" value="P-loop containing nucleotide triphosphate hydrolases"/>
    <property type="match status" value="1"/>
</dbReference>
<dbReference type="PIRSF" id="PIRSF028756">
    <property type="entry name" value="PPK2_prd"/>
    <property type="match status" value="1"/>
</dbReference>
<dbReference type="PANTHER" id="PTHR34383">
    <property type="entry name" value="POLYPHOSPHATE:AMP PHOSPHOTRANSFERASE-RELATED"/>
    <property type="match status" value="1"/>
</dbReference>
<organism evidence="4 5">
    <name type="scientific">Leptolinea tardivitalis</name>
    <dbReference type="NCBI Taxonomy" id="229920"/>
    <lineage>
        <taxon>Bacteria</taxon>
        <taxon>Bacillati</taxon>
        <taxon>Chloroflexota</taxon>
        <taxon>Anaerolineae</taxon>
        <taxon>Anaerolineales</taxon>
        <taxon>Anaerolineaceae</taxon>
        <taxon>Leptolinea</taxon>
    </lineage>
</organism>
<reference evidence="4 5" key="1">
    <citation type="submission" date="2015-07" db="EMBL/GenBank/DDBJ databases">
        <title>Genome sequence of Leptolinea tardivitalis DSM 16556.</title>
        <authorList>
            <person name="Hemp J."/>
            <person name="Ward L.M."/>
            <person name="Pace L.A."/>
            <person name="Fischer W.W."/>
        </authorList>
    </citation>
    <scope>NUCLEOTIDE SEQUENCE [LARGE SCALE GENOMIC DNA]</scope>
    <source>
        <strain evidence="4 5">YMTK-2</strain>
    </source>
</reference>
<evidence type="ECO:0000256" key="1">
    <source>
        <dbReference type="ARBA" id="ARBA00022679"/>
    </source>
</evidence>
<evidence type="ECO:0000259" key="3">
    <source>
        <dbReference type="Pfam" id="PF03976"/>
    </source>
</evidence>
<accession>A0A0P6WV86</accession>
<evidence type="ECO:0000256" key="2">
    <source>
        <dbReference type="ARBA" id="ARBA00022777"/>
    </source>
</evidence>
<dbReference type="PATRIC" id="fig|229920.5.peg.1088"/>
<keyword evidence="1" id="KW-0808">Transferase</keyword>
<evidence type="ECO:0000313" key="4">
    <source>
        <dbReference type="EMBL" id="KPL72983.1"/>
    </source>
</evidence>
<dbReference type="EMBL" id="LGCK01000007">
    <property type="protein sequence ID" value="KPL72983.1"/>
    <property type="molecule type" value="Genomic_DNA"/>
</dbReference>